<keyword evidence="1" id="KW-1133">Transmembrane helix</keyword>
<keyword evidence="1" id="KW-0472">Membrane</keyword>
<dbReference type="Pfam" id="PF04892">
    <property type="entry name" value="VanZ"/>
    <property type="match status" value="1"/>
</dbReference>
<dbReference type="RefSeq" id="WP_055193577.1">
    <property type="nucleotide sequence ID" value="NZ_CP094679.1"/>
</dbReference>
<feature type="transmembrane region" description="Helical" evidence="1">
    <location>
        <begin position="81"/>
        <end position="98"/>
    </location>
</feature>
<dbReference type="InterPro" id="IPR016747">
    <property type="entry name" value="Phosphotransbutyrylase"/>
</dbReference>
<dbReference type="NCBIfam" id="NF037970">
    <property type="entry name" value="vanZ_1"/>
    <property type="match status" value="1"/>
</dbReference>
<protein>
    <submittedName>
        <fullName evidence="3">Predicted integral membrane protein</fullName>
    </submittedName>
</protein>
<feature type="transmembrane region" description="Helical" evidence="1">
    <location>
        <begin position="12"/>
        <end position="31"/>
    </location>
</feature>
<evidence type="ECO:0000256" key="1">
    <source>
        <dbReference type="SAM" id="Phobius"/>
    </source>
</evidence>
<evidence type="ECO:0000313" key="4">
    <source>
        <dbReference type="Proteomes" id="UP000095380"/>
    </source>
</evidence>
<dbReference type="AlphaFoldDB" id="A0A173X6U8"/>
<dbReference type="Proteomes" id="UP000095380">
    <property type="component" value="Unassembled WGS sequence"/>
</dbReference>
<sequence length="171" mass="19338">MTKNRIKRKKTGIIWLIFTLVWMVVIFSFSAREADESAAMSHSVGKMIGRLVIPEYRSWSEDKQGQFAEKIDFPVRKCAHASEYAVLGILILGTAYSFSEDRGRKIILLCWCVGTAYAGTDEFHQLFVPGRSCQFRDVCIDSAGVLTGLILFSLIKHQIAKHSEKKKTCKN</sequence>
<dbReference type="EMBL" id="CYYM01000001">
    <property type="protein sequence ID" value="CUN46597.1"/>
    <property type="molecule type" value="Genomic_DNA"/>
</dbReference>
<evidence type="ECO:0000259" key="2">
    <source>
        <dbReference type="Pfam" id="PF04892"/>
    </source>
</evidence>
<reference evidence="3 4" key="1">
    <citation type="submission" date="2015-09" db="EMBL/GenBank/DDBJ databases">
        <authorList>
            <consortium name="Pathogen Informatics"/>
        </authorList>
    </citation>
    <scope>NUCLEOTIDE SEQUENCE [LARGE SCALE GENOMIC DNA]</scope>
    <source>
        <strain evidence="3 4">2789STDY5608851</strain>
    </source>
</reference>
<dbReference type="PIRSF" id="PIRSF019083">
    <property type="entry name" value="UCP019083_VanZ"/>
    <property type="match status" value="1"/>
</dbReference>
<dbReference type="InterPro" id="IPR006976">
    <property type="entry name" value="VanZ-like"/>
</dbReference>
<feature type="domain" description="VanZ-like" evidence="2">
    <location>
        <begin position="15"/>
        <end position="155"/>
    </location>
</feature>
<evidence type="ECO:0000313" key="3">
    <source>
        <dbReference type="EMBL" id="CUN46597.1"/>
    </source>
</evidence>
<gene>
    <name evidence="3" type="ORF">ERS852408_00382</name>
</gene>
<name>A0A173X6U8_9FIRM</name>
<keyword evidence="1" id="KW-0812">Transmembrane</keyword>
<proteinExistence type="predicted"/>
<organism evidence="3 4">
    <name type="scientific">Dorea longicatena</name>
    <dbReference type="NCBI Taxonomy" id="88431"/>
    <lineage>
        <taxon>Bacteria</taxon>
        <taxon>Bacillati</taxon>
        <taxon>Bacillota</taxon>
        <taxon>Clostridia</taxon>
        <taxon>Lachnospirales</taxon>
        <taxon>Lachnospiraceae</taxon>
        <taxon>Dorea</taxon>
    </lineage>
</organism>
<accession>A0A173X6U8</accession>